<evidence type="ECO:0000313" key="1">
    <source>
        <dbReference type="EMBL" id="MFD1006827.1"/>
    </source>
</evidence>
<dbReference type="RefSeq" id="WP_379556754.1">
    <property type="nucleotide sequence ID" value="NZ_JBHTJS010000003.1"/>
</dbReference>
<proteinExistence type="predicted"/>
<gene>
    <name evidence="1" type="ORF">ACFQ1C_01450</name>
</gene>
<dbReference type="Proteomes" id="UP001597048">
    <property type="component" value="Unassembled WGS sequence"/>
</dbReference>
<organism evidence="1 2">
    <name type="scientific">Oceanisphaera ostreae</name>
    <dbReference type="NCBI Taxonomy" id="914151"/>
    <lineage>
        <taxon>Bacteria</taxon>
        <taxon>Pseudomonadati</taxon>
        <taxon>Pseudomonadota</taxon>
        <taxon>Gammaproteobacteria</taxon>
        <taxon>Aeromonadales</taxon>
        <taxon>Aeromonadaceae</taxon>
        <taxon>Oceanisphaera</taxon>
    </lineage>
</organism>
<keyword evidence="2" id="KW-1185">Reference proteome</keyword>
<evidence type="ECO:0000313" key="2">
    <source>
        <dbReference type="Proteomes" id="UP001597048"/>
    </source>
</evidence>
<protein>
    <submittedName>
        <fullName evidence="1">Uncharacterized protein</fullName>
    </submittedName>
</protein>
<reference evidence="2" key="1">
    <citation type="journal article" date="2019" name="Int. J. Syst. Evol. Microbiol.">
        <title>The Global Catalogue of Microorganisms (GCM) 10K type strain sequencing project: providing services to taxonomists for standard genome sequencing and annotation.</title>
        <authorList>
            <consortium name="The Broad Institute Genomics Platform"/>
            <consortium name="The Broad Institute Genome Sequencing Center for Infectious Disease"/>
            <person name="Wu L."/>
            <person name="Ma J."/>
        </authorList>
    </citation>
    <scope>NUCLEOTIDE SEQUENCE [LARGE SCALE GENOMIC DNA]</scope>
    <source>
        <strain evidence="2">CCUG 60525</strain>
    </source>
</reference>
<comment type="caution">
    <text evidence="1">The sequence shown here is derived from an EMBL/GenBank/DDBJ whole genome shotgun (WGS) entry which is preliminary data.</text>
</comment>
<sequence length="166" mass="18025">MAKVSGVVLQGVNYHWDGQDILVDDGVGMPWPLNGSLLDQVELFDEEGEPMATFSIDFLAQQWSLVGENQPQDVTLLDDNGCLLPLSEQGETSQGSQMLVSVFLPPIGLTPPAQEGETQEALSLTDILQDADRLLEVPPATSTDIANLSSESINDVISWLAVYHHH</sequence>
<accession>A0ABW3KDD5</accession>
<dbReference type="EMBL" id="JBHTJS010000003">
    <property type="protein sequence ID" value="MFD1006827.1"/>
    <property type="molecule type" value="Genomic_DNA"/>
</dbReference>
<name>A0ABW3KDD5_9GAMM</name>